<dbReference type="SUPFAM" id="SSF56300">
    <property type="entry name" value="Metallo-dependent phosphatases"/>
    <property type="match status" value="1"/>
</dbReference>
<comment type="catalytic activity">
    <reaction evidence="1 6">
        <text>a phosphate monoester + H2O = an alcohol + phosphate</text>
        <dbReference type="Rhea" id="RHEA:15017"/>
        <dbReference type="ChEBI" id="CHEBI:15377"/>
        <dbReference type="ChEBI" id="CHEBI:30879"/>
        <dbReference type="ChEBI" id="CHEBI:43474"/>
        <dbReference type="ChEBI" id="CHEBI:67140"/>
        <dbReference type="EC" id="3.1.3.2"/>
    </reaction>
</comment>
<dbReference type="Pfam" id="PF00149">
    <property type="entry name" value="Metallophos"/>
    <property type="match status" value="1"/>
</dbReference>
<evidence type="ECO:0000256" key="6">
    <source>
        <dbReference type="RuleBase" id="RU361203"/>
    </source>
</evidence>
<dbReference type="InterPro" id="IPR008963">
    <property type="entry name" value="Purple_acid_Pase-like_N"/>
</dbReference>
<gene>
    <name evidence="8" type="ORF">RJ641_027087</name>
</gene>
<dbReference type="Proteomes" id="UP001370490">
    <property type="component" value="Unassembled WGS sequence"/>
</dbReference>
<sequence length="247" mass="28395">MQVHITQGDYDGRAVLISWVAMDEAGPSRVQYGTSRKYGFAAEGASNKLHILPVQVWIYPSLCCRCSSGDLGQTYNSRSTLDHYMQSRAQAVLFVGDLSYTDRYQYNDVGIQWDSWGRFVECSTAYQPWIWTAGNHEIEYMPWMGEVVPFKSYLHRYATPHAASQSSTPLWYAIRRASAHIIMLSSYSPFVKYTPQYMWLYEELQRVDHGLLFLCMFPCTIVMRHTSGRVRVCEPSLKVGLSNPRLI</sequence>
<dbReference type="GO" id="GO:0003993">
    <property type="term" value="F:acid phosphatase activity"/>
    <property type="evidence" value="ECO:0007669"/>
    <property type="project" value="UniProtKB-EC"/>
</dbReference>
<evidence type="ECO:0000313" key="8">
    <source>
        <dbReference type="EMBL" id="KAK6941710.1"/>
    </source>
</evidence>
<keyword evidence="4" id="KW-0732">Signal</keyword>
<dbReference type="PANTHER" id="PTHR22953:SF55">
    <property type="entry name" value="BIFUNCTIONAL PURPLE ACID PHOSPHATASE 26"/>
    <property type="match status" value="1"/>
</dbReference>
<dbReference type="EMBL" id="JBAMMX010000004">
    <property type="protein sequence ID" value="KAK6941710.1"/>
    <property type="molecule type" value="Genomic_DNA"/>
</dbReference>
<evidence type="ECO:0000256" key="1">
    <source>
        <dbReference type="ARBA" id="ARBA00000032"/>
    </source>
</evidence>
<keyword evidence="5" id="KW-0862">Zinc</keyword>
<evidence type="ECO:0000256" key="2">
    <source>
        <dbReference type="ARBA" id="ARBA00001962"/>
    </source>
</evidence>
<evidence type="ECO:0000256" key="3">
    <source>
        <dbReference type="ARBA" id="ARBA00008723"/>
    </source>
</evidence>
<evidence type="ECO:0000313" key="9">
    <source>
        <dbReference type="Proteomes" id="UP001370490"/>
    </source>
</evidence>
<dbReference type="InterPro" id="IPR029052">
    <property type="entry name" value="Metallo-depent_PP-like"/>
</dbReference>
<protein>
    <recommendedName>
        <fullName evidence="6">Purple acid phosphatase</fullName>
        <ecNumber evidence="6">3.1.3.2</ecNumber>
    </recommendedName>
</protein>
<dbReference type="SUPFAM" id="SSF49363">
    <property type="entry name" value="Purple acid phosphatase, N-terminal domain"/>
    <property type="match status" value="1"/>
</dbReference>
<dbReference type="PANTHER" id="PTHR22953">
    <property type="entry name" value="ACID PHOSPHATASE RELATED"/>
    <property type="match status" value="1"/>
</dbReference>
<dbReference type="InterPro" id="IPR039331">
    <property type="entry name" value="PAPs-like"/>
</dbReference>
<dbReference type="GO" id="GO:0046872">
    <property type="term" value="F:metal ion binding"/>
    <property type="evidence" value="ECO:0007669"/>
    <property type="project" value="InterPro"/>
</dbReference>
<evidence type="ECO:0000256" key="5">
    <source>
        <dbReference type="ARBA" id="ARBA00022833"/>
    </source>
</evidence>
<organism evidence="8 9">
    <name type="scientific">Dillenia turbinata</name>
    <dbReference type="NCBI Taxonomy" id="194707"/>
    <lineage>
        <taxon>Eukaryota</taxon>
        <taxon>Viridiplantae</taxon>
        <taxon>Streptophyta</taxon>
        <taxon>Embryophyta</taxon>
        <taxon>Tracheophyta</taxon>
        <taxon>Spermatophyta</taxon>
        <taxon>Magnoliopsida</taxon>
        <taxon>eudicotyledons</taxon>
        <taxon>Gunneridae</taxon>
        <taxon>Pentapetalae</taxon>
        <taxon>Dilleniales</taxon>
        <taxon>Dilleniaceae</taxon>
        <taxon>Dillenia</taxon>
    </lineage>
</organism>
<evidence type="ECO:0000259" key="7">
    <source>
        <dbReference type="Pfam" id="PF00149"/>
    </source>
</evidence>
<keyword evidence="6" id="KW-0378">Hydrolase</keyword>
<dbReference type="AlphaFoldDB" id="A0AAN8VXN1"/>
<dbReference type="Gene3D" id="3.60.21.10">
    <property type="match status" value="1"/>
</dbReference>
<proteinExistence type="inferred from homology"/>
<evidence type="ECO:0000256" key="4">
    <source>
        <dbReference type="ARBA" id="ARBA00022729"/>
    </source>
</evidence>
<comment type="caution">
    <text evidence="8">The sequence shown here is derived from an EMBL/GenBank/DDBJ whole genome shotgun (WGS) entry which is preliminary data.</text>
</comment>
<name>A0AAN8VXN1_9MAGN</name>
<dbReference type="InterPro" id="IPR004843">
    <property type="entry name" value="Calcineurin-like_PHP"/>
</dbReference>
<reference evidence="8 9" key="1">
    <citation type="submission" date="2023-12" db="EMBL/GenBank/DDBJ databases">
        <title>A high-quality genome assembly for Dillenia turbinata (Dilleniales).</title>
        <authorList>
            <person name="Chanderbali A."/>
        </authorList>
    </citation>
    <scope>NUCLEOTIDE SEQUENCE [LARGE SCALE GENOMIC DNA]</scope>
    <source>
        <strain evidence="8">LSX21</strain>
        <tissue evidence="8">Leaf</tissue>
    </source>
</reference>
<keyword evidence="9" id="KW-1185">Reference proteome</keyword>
<comment type="cofactor">
    <cofactor evidence="2">
        <name>Fe cation</name>
        <dbReference type="ChEBI" id="CHEBI:24875"/>
    </cofactor>
</comment>
<accession>A0AAN8VXN1</accession>
<dbReference type="EC" id="3.1.3.2" evidence="6"/>
<feature type="domain" description="Calcineurin-like phosphoesterase" evidence="7">
    <location>
        <begin position="69"/>
        <end position="173"/>
    </location>
</feature>
<comment type="similarity">
    <text evidence="3 6">Belongs to the metallophosphoesterase superfamily. Purple acid phosphatase family.</text>
</comment>